<comment type="subcellular location">
    <subcellularLocation>
        <location evidence="3">Mitochondrion inner membrane</location>
    </subcellularLocation>
</comment>
<evidence type="ECO:0000313" key="6">
    <source>
        <dbReference type="Proteomes" id="UP001360953"/>
    </source>
</evidence>
<evidence type="ECO:0000256" key="2">
    <source>
        <dbReference type="ARBA" id="ARBA00023157"/>
    </source>
</evidence>
<dbReference type="GeneID" id="92032375"/>
<keyword evidence="3" id="KW-0472">Membrane</keyword>
<keyword evidence="3" id="KW-0999">Mitochondrion inner membrane</keyword>
<evidence type="ECO:0000256" key="3">
    <source>
        <dbReference type="RuleBase" id="RU364104"/>
    </source>
</evidence>
<comment type="similarity">
    <text evidence="1 3">Belongs to the CMC family.</text>
</comment>
<keyword evidence="3" id="KW-0496">Mitochondrion</keyword>
<dbReference type="PANTHER" id="PTHR22977">
    <property type="entry name" value="COX ASSEMBLY MITOCHONDRIAL PROTEIN"/>
    <property type="match status" value="1"/>
</dbReference>
<protein>
    <recommendedName>
        <fullName evidence="3">COX assembly mitochondrial protein</fullName>
    </recommendedName>
</protein>
<accession>A0ABR1M1W1</accession>
<keyword evidence="2" id="KW-1015">Disulfide bond</keyword>
<dbReference type="RefSeq" id="XP_066657773.1">
    <property type="nucleotide sequence ID" value="XM_066799469.1"/>
</dbReference>
<sequence>MAASAAATGSSGSSSGPAGPTVTIDRDAIPRDPVPTRPIPLKASQEAQVKELYHARVRQKCADEIREFATCASNRTFTATFACRAQRLTMNSCMVGYATQEELDRAREEWWATRSLRKAERDAKERKRVEQEKFHREWWGLDENGRRKLAEKKAKE</sequence>
<evidence type="ECO:0000256" key="1">
    <source>
        <dbReference type="ARBA" id="ARBA00007347"/>
    </source>
</evidence>
<feature type="region of interest" description="Disordered" evidence="4">
    <location>
        <begin position="1"/>
        <end position="39"/>
    </location>
</feature>
<proteinExistence type="inferred from homology"/>
<dbReference type="InterPro" id="IPR013892">
    <property type="entry name" value="Cyt_c_biogenesis_Cmc1-like"/>
</dbReference>
<feature type="compositionally biased region" description="Low complexity" evidence="4">
    <location>
        <begin position="1"/>
        <end position="21"/>
    </location>
</feature>
<reference evidence="5 6" key="1">
    <citation type="submission" date="2024-04" db="EMBL/GenBank/DDBJ databases">
        <title>Phyllosticta paracitricarpa is synonymous to the EU quarantine fungus P. citricarpa based on phylogenomic analyses.</title>
        <authorList>
            <consortium name="Lawrence Berkeley National Laboratory"/>
            <person name="Van ingen-buijs V.A."/>
            <person name="Van westerhoven A.C."/>
            <person name="Haridas S."/>
            <person name="Skiadas P."/>
            <person name="Martin F."/>
            <person name="Groenewald J.Z."/>
            <person name="Crous P.W."/>
            <person name="Seidl M.F."/>
        </authorList>
    </citation>
    <scope>NUCLEOTIDE SEQUENCE [LARGE SCALE GENOMIC DNA]</scope>
    <source>
        <strain evidence="5 6">CPC 17464</strain>
    </source>
</reference>
<evidence type="ECO:0000256" key="4">
    <source>
        <dbReference type="SAM" id="MobiDB-lite"/>
    </source>
</evidence>
<dbReference type="Proteomes" id="UP001360953">
    <property type="component" value="Unassembled WGS sequence"/>
</dbReference>
<dbReference type="PANTHER" id="PTHR22977:SF5">
    <property type="entry name" value="COX ASSEMBLY MITOCHONDRIAL PROTEIN HOMOLOG"/>
    <property type="match status" value="1"/>
</dbReference>
<name>A0ABR1M1W1_9PEZI</name>
<gene>
    <name evidence="5" type="ORF">J3D65DRAFT_616671</name>
</gene>
<dbReference type="Pfam" id="PF08583">
    <property type="entry name" value="Cmc1"/>
    <property type="match status" value="1"/>
</dbReference>
<keyword evidence="3" id="KW-0143">Chaperone</keyword>
<evidence type="ECO:0000313" key="5">
    <source>
        <dbReference type="EMBL" id="KAK7540842.1"/>
    </source>
</evidence>
<comment type="caution">
    <text evidence="5">The sequence shown here is derived from an EMBL/GenBank/DDBJ whole genome shotgun (WGS) entry which is preliminary data.</text>
</comment>
<comment type="function">
    <text evidence="3">Required for mitochondrial cytochrome c oxidase (COX) assembly and respiration.</text>
</comment>
<keyword evidence="6" id="KW-1185">Reference proteome</keyword>
<dbReference type="EMBL" id="JBBPEH010000003">
    <property type="protein sequence ID" value="KAK7540842.1"/>
    <property type="molecule type" value="Genomic_DNA"/>
</dbReference>
<organism evidence="5 6">
    <name type="scientific">Phyllosticta citribraziliensis</name>
    <dbReference type="NCBI Taxonomy" id="989973"/>
    <lineage>
        <taxon>Eukaryota</taxon>
        <taxon>Fungi</taxon>
        <taxon>Dikarya</taxon>
        <taxon>Ascomycota</taxon>
        <taxon>Pezizomycotina</taxon>
        <taxon>Dothideomycetes</taxon>
        <taxon>Dothideomycetes incertae sedis</taxon>
        <taxon>Botryosphaeriales</taxon>
        <taxon>Phyllostictaceae</taxon>
        <taxon>Phyllosticta</taxon>
    </lineage>
</organism>